<name>A0A927BG31_9BACT</name>
<keyword evidence="3" id="KW-1185">Reference proteome</keyword>
<feature type="domain" description="DUF6603" evidence="1">
    <location>
        <begin position="7"/>
        <end position="530"/>
    </location>
</feature>
<reference evidence="2" key="1">
    <citation type="submission" date="2020-09" db="EMBL/GenBank/DDBJ databases">
        <authorList>
            <person name="Kim M.K."/>
        </authorList>
    </citation>
    <scope>NUCLEOTIDE SEQUENCE</scope>
    <source>
        <strain evidence="2">BT664</strain>
    </source>
</reference>
<evidence type="ECO:0000259" key="1">
    <source>
        <dbReference type="Pfam" id="PF20248"/>
    </source>
</evidence>
<dbReference type="EMBL" id="JACXAD010000032">
    <property type="protein sequence ID" value="MBD2770256.1"/>
    <property type="molecule type" value="Genomic_DNA"/>
</dbReference>
<evidence type="ECO:0000313" key="2">
    <source>
        <dbReference type="EMBL" id="MBD2770256.1"/>
    </source>
</evidence>
<gene>
    <name evidence="2" type="ORF">IC235_20410</name>
</gene>
<proteinExistence type="predicted"/>
<accession>A0A927BG31</accession>
<evidence type="ECO:0000313" key="3">
    <source>
        <dbReference type="Proteomes" id="UP000612233"/>
    </source>
</evidence>
<dbReference type="InterPro" id="IPR046538">
    <property type="entry name" value="DUF6603"/>
</dbReference>
<comment type="caution">
    <text evidence="2">The sequence shown here is derived from an EMBL/GenBank/DDBJ whole genome shotgun (WGS) entry which is preliminary data.</text>
</comment>
<dbReference type="Pfam" id="PF20248">
    <property type="entry name" value="DUF6603"/>
    <property type="match status" value="1"/>
</dbReference>
<organism evidence="2 3">
    <name type="scientific">Hymenobacter montanus</name>
    <dbReference type="NCBI Taxonomy" id="2771359"/>
    <lineage>
        <taxon>Bacteria</taxon>
        <taxon>Pseudomonadati</taxon>
        <taxon>Bacteroidota</taxon>
        <taxon>Cytophagia</taxon>
        <taxon>Cytophagales</taxon>
        <taxon>Hymenobacteraceae</taxon>
        <taxon>Hymenobacter</taxon>
    </lineage>
</organism>
<protein>
    <recommendedName>
        <fullName evidence="1">DUF6603 domain-containing protein</fullName>
    </recommendedName>
</protein>
<sequence length="677" mass="72083">MSLASVPTGGNAGPFDVSVGFVAPTSFGIEVTSDTLSGGGYLLLDPAHHQYAGVANLKLKLGQEINLTALGLLQTELPGNPDAYSLLLLITATFQPLQLGLGFTLNGLGGLLGVNRATNTDFLRGLVRGGQLDRLLFPPNVLDNPAAALALVDAAFPATEGRYVIGLLARLGWGTPASLLRLDVALLVELPAPVRLAILGVLEATLPSKDRDLLKLRADFLGTVDFGAKRVAFDATLSDSHLLAFALSGDLAFRFYQGKNPLFLVSAGGFHPAFQPPAGAGLAGLRRLTLALARGDLRVTLTSYFAVTSNTVQFGARLELYCRIAKGLHVEGYFGFDVLFAFNPFHVQAHVEAGVAIKAGSYELLSLHLSLDVTGPGPWHLWGSASFKIWFVRIHVDVDATIGSGQPEPTLPPADVRTLLVTALNGAASWEVEAPKTALPGGVVLRPVGSTAAPFFLDLRGALVLRQRVLPLGVVLSHYGRSPITPATGRRFDLTALVVGTTPYLFATDKAVETVRDFFAPDQFQQLTDAQKLSVPSFQLLPCGLRLTNLAGLVADLRTTRRVVEYEHQLLDGTSGGATRHKRSLSPAAYQQLARGGALGQEVWAARPSARAPQPVSWAEDTYVLMHAATLEVYDPVGHARFATQVEAEQYRQALVAAAPALAEEVLVVPEYQLALA</sequence>
<dbReference type="AlphaFoldDB" id="A0A927BG31"/>
<dbReference type="Proteomes" id="UP000612233">
    <property type="component" value="Unassembled WGS sequence"/>
</dbReference>